<name>A0ACC1MSX0_9HYPO</name>
<protein>
    <submittedName>
        <fullName evidence="1">Uncharacterized protein</fullName>
    </submittedName>
</protein>
<dbReference type="Proteomes" id="UP001143910">
    <property type="component" value="Unassembled WGS sequence"/>
</dbReference>
<accession>A0ACC1MSX0</accession>
<evidence type="ECO:0000313" key="1">
    <source>
        <dbReference type="EMBL" id="KAJ2969288.1"/>
    </source>
</evidence>
<comment type="caution">
    <text evidence="1">The sequence shown here is derived from an EMBL/GenBank/DDBJ whole genome shotgun (WGS) entry which is preliminary data.</text>
</comment>
<proteinExistence type="predicted"/>
<organism evidence="1 2">
    <name type="scientific">Zarea fungicola</name>
    <dbReference type="NCBI Taxonomy" id="93591"/>
    <lineage>
        <taxon>Eukaryota</taxon>
        <taxon>Fungi</taxon>
        <taxon>Dikarya</taxon>
        <taxon>Ascomycota</taxon>
        <taxon>Pezizomycotina</taxon>
        <taxon>Sordariomycetes</taxon>
        <taxon>Hypocreomycetidae</taxon>
        <taxon>Hypocreales</taxon>
        <taxon>Cordycipitaceae</taxon>
        <taxon>Zarea</taxon>
    </lineage>
</organism>
<sequence>MIEFDPDRVPPVKLGLHIAQIALAFVLWVLELAVFTGKDAKIVGNNGWTFAVFFLSIPAWIYLIMTPRFERTRRFANVHAMFAVDLLFVIIWLSAFATQAAYNTANLCGTRCSLSKGIVALGVIITLLFGATTFISGYTMTYFNFHGNLPGYDNRKIRGGSNDIDPDKEAFSMAPHGDEAYERRRSLR</sequence>
<dbReference type="EMBL" id="JANJQO010001780">
    <property type="protein sequence ID" value="KAJ2969288.1"/>
    <property type="molecule type" value="Genomic_DNA"/>
</dbReference>
<evidence type="ECO:0000313" key="2">
    <source>
        <dbReference type="Proteomes" id="UP001143910"/>
    </source>
</evidence>
<gene>
    <name evidence="1" type="ORF">NQ176_g8744</name>
</gene>
<reference evidence="1" key="1">
    <citation type="submission" date="2022-08" db="EMBL/GenBank/DDBJ databases">
        <title>Genome Sequence of Lecanicillium fungicola.</title>
        <authorList>
            <person name="Buettner E."/>
        </authorList>
    </citation>
    <scope>NUCLEOTIDE SEQUENCE</scope>
    <source>
        <strain evidence="1">Babe33</strain>
    </source>
</reference>
<keyword evidence="2" id="KW-1185">Reference proteome</keyword>